<feature type="domain" description="Glycosyltransferase subfamily 4-like N-terminal" evidence="1">
    <location>
        <begin position="60"/>
        <end position="173"/>
    </location>
</feature>
<protein>
    <submittedName>
        <fullName evidence="2">Glycosyltransferase</fullName>
    </submittedName>
</protein>
<dbReference type="OrthoDB" id="9765330at2"/>
<comment type="caution">
    <text evidence="2">The sequence shown here is derived from an EMBL/GenBank/DDBJ whole genome shotgun (WGS) entry which is preliminary data.</text>
</comment>
<dbReference type="RefSeq" id="WP_008600714.1">
    <property type="nucleotide sequence ID" value="NZ_AMRV01000003.1"/>
</dbReference>
<organism evidence="2 3">
    <name type="scientific">Pacificimonas flava</name>
    <dbReference type="NCBI Taxonomy" id="1234595"/>
    <lineage>
        <taxon>Bacteria</taxon>
        <taxon>Pseudomonadati</taxon>
        <taxon>Pseudomonadota</taxon>
        <taxon>Alphaproteobacteria</taxon>
        <taxon>Sphingomonadales</taxon>
        <taxon>Sphingosinicellaceae</taxon>
        <taxon>Pacificimonas</taxon>
    </lineage>
</organism>
<dbReference type="Pfam" id="PF13439">
    <property type="entry name" value="Glyco_transf_4"/>
    <property type="match status" value="1"/>
</dbReference>
<keyword evidence="3" id="KW-1185">Reference proteome</keyword>
<keyword evidence="2" id="KW-0808">Transferase</keyword>
<dbReference type="SUPFAM" id="SSF53756">
    <property type="entry name" value="UDP-Glycosyltransferase/glycogen phosphorylase"/>
    <property type="match status" value="1"/>
</dbReference>
<evidence type="ECO:0000313" key="2">
    <source>
        <dbReference type="EMBL" id="EMD83183.1"/>
    </source>
</evidence>
<name>M2U5A6_9SPHN</name>
<evidence type="ECO:0000313" key="3">
    <source>
        <dbReference type="Proteomes" id="UP000011717"/>
    </source>
</evidence>
<dbReference type="Gene3D" id="3.40.50.2000">
    <property type="entry name" value="Glycogen Phosphorylase B"/>
    <property type="match status" value="2"/>
</dbReference>
<dbReference type="EMBL" id="AMRV01000003">
    <property type="protein sequence ID" value="EMD83183.1"/>
    <property type="molecule type" value="Genomic_DNA"/>
</dbReference>
<proteinExistence type="predicted"/>
<dbReference type="PATRIC" id="fig|1234595.3.peg.1086"/>
<gene>
    <name evidence="2" type="ORF">C725_1084</name>
</gene>
<evidence type="ECO:0000259" key="1">
    <source>
        <dbReference type="Pfam" id="PF13439"/>
    </source>
</evidence>
<sequence length="425" mass="47123">MHVVSRSPLRIAVIGNYPPRKCGIATFSADTQAALENLPDVESFVLAMEDGTGLDYSQPVRRVLPQHDRSAYRETGRWLRSQADLILLQHEYGIFGGDAGDYILDLIEEAGLPVVTVLHTILATPNVEQRRVLEALSERSSQLVSMSKRGRDMLETIYGVAPNKIAIVPHGVPDRPYVEPFEMRAELGWEERPTLLTFGLLSPNKGIETMIDAMPALIREVPDVRYLVLGVTHPHLVRHEGGERYRAGLMARAEQRGVARHIEFRNDFLELEALCDWLQATDVYVTPYRDEAQITSGTLAYAHGLGKPIVSTPYWHAAELLADNHAQLVPFGDADALAEAIAELLTDKEKRNSAAARAYARGRGHIWSEAARRYDEIFRAALRSKPTEKALPPRTGAMRPGGSSHAALAPFRALRHRLGGEAAKL</sequence>
<dbReference type="Proteomes" id="UP000011717">
    <property type="component" value="Unassembled WGS sequence"/>
</dbReference>
<dbReference type="PANTHER" id="PTHR12526">
    <property type="entry name" value="GLYCOSYLTRANSFERASE"/>
    <property type="match status" value="1"/>
</dbReference>
<dbReference type="CDD" id="cd03822">
    <property type="entry name" value="GT4_mannosyltransferase-like"/>
    <property type="match status" value="1"/>
</dbReference>
<dbReference type="AlphaFoldDB" id="M2U5A6"/>
<dbReference type="PANTHER" id="PTHR12526:SF572">
    <property type="entry name" value="BLL5144 PROTEIN"/>
    <property type="match status" value="1"/>
</dbReference>
<dbReference type="Pfam" id="PF13692">
    <property type="entry name" value="Glyco_trans_1_4"/>
    <property type="match status" value="1"/>
</dbReference>
<reference evidence="2 3" key="1">
    <citation type="journal article" date="2013" name="Genome Announc.">
        <title>Draft Genome Sequence of Strain JLT2015T, Belonging to the Family Sphingomonadaceae of the Alphaproteobacteria.</title>
        <authorList>
            <person name="Tang K."/>
            <person name="Liu K."/>
            <person name="Li S."/>
            <person name="Jiao N."/>
        </authorList>
    </citation>
    <scope>NUCLEOTIDE SEQUENCE [LARGE SCALE GENOMIC DNA]</scope>
    <source>
        <strain evidence="2 3">JLT2015</strain>
    </source>
</reference>
<dbReference type="GO" id="GO:0016757">
    <property type="term" value="F:glycosyltransferase activity"/>
    <property type="evidence" value="ECO:0007669"/>
    <property type="project" value="UniProtKB-ARBA"/>
</dbReference>
<accession>M2U5A6</accession>
<dbReference type="InterPro" id="IPR028098">
    <property type="entry name" value="Glyco_trans_4-like_N"/>
</dbReference>